<gene>
    <name evidence="1" type="ORF">ACFPN9_10695</name>
</gene>
<dbReference type="RefSeq" id="WP_066726428.1">
    <property type="nucleotide sequence ID" value="NZ_JBHSLU010000022.1"/>
</dbReference>
<reference evidence="2" key="1">
    <citation type="journal article" date="2019" name="Int. J. Syst. Evol. Microbiol.">
        <title>The Global Catalogue of Microorganisms (GCM) 10K type strain sequencing project: providing services to taxonomists for standard genome sequencing and annotation.</title>
        <authorList>
            <consortium name="The Broad Institute Genomics Platform"/>
            <consortium name="The Broad Institute Genome Sequencing Center for Infectious Disease"/>
            <person name="Wu L."/>
            <person name="Ma J."/>
        </authorList>
    </citation>
    <scope>NUCLEOTIDE SEQUENCE [LARGE SCALE GENOMIC DNA]</scope>
    <source>
        <strain evidence="2">CCUG 43117</strain>
    </source>
</reference>
<comment type="caution">
    <text evidence="1">The sequence shown here is derived from an EMBL/GenBank/DDBJ whole genome shotgun (WGS) entry which is preliminary data.</text>
</comment>
<organism evidence="1 2">
    <name type="scientific">Bosea massiliensis</name>
    <dbReference type="NCBI Taxonomy" id="151419"/>
    <lineage>
        <taxon>Bacteria</taxon>
        <taxon>Pseudomonadati</taxon>
        <taxon>Pseudomonadota</taxon>
        <taxon>Alphaproteobacteria</taxon>
        <taxon>Hyphomicrobiales</taxon>
        <taxon>Boseaceae</taxon>
        <taxon>Bosea</taxon>
    </lineage>
</organism>
<evidence type="ECO:0000313" key="1">
    <source>
        <dbReference type="EMBL" id="MFC5505727.1"/>
    </source>
</evidence>
<protein>
    <submittedName>
        <fullName evidence="1">Uncharacterized protein</fullName>
    </submittedName>
</protein>
<name>A0ABW0P1Y3_9HYPH</name>
<dbReference type="EMBL" id="JBHSLU010000022">
    <property type="protein sequence ID" value="MFC5505727.1"/>
    <property type="molecule type" value="Genomic_DNA"/>
</dbReference>
<sequence length="106" mass="12154">MTDFTLTDRTMAEPKQFDVGCTIEVSHTFESLHAHVTLDGDIKIRPGDEVIVHGEPIKVPYGEVQTFRRIATVKRAGWLEQLWTKISGRAEFMELLEFSFSERSKL</sequence>
<proteinExistence type="predicted"/>
<evidence type="ECO:0000313" key="2">
    <source>
        <dbReference type="Proteomes" id="UP001596060"/>
    </source>
</evidence>
<keyword evidence="2" id="KW-1185">Reference proteome</keyword>
<accession>A0ABW0P1Y3</accession>
<dbReference type="Proteomes" id="UP001596060">
    <property type="component" value="Unassembled WGS sequence"/>
</dbReference>